<accession>A0AAE1MKN5</accession>
<dbReference type="Proteomes" id="UP001293593">
    <property type="component" value="Unassembled WGS sequence"/>
</dbReference>
<name>A0AAE1MKN5_9FABA</name>
<sequence>MKTFAECVR</sequence>
<proteinExistence type="predicted"/>
<dbReference type="EMBL" id="JAWXYG010000005">
    <property type="protein sequence ID" value="KAK4271342.1"/>
    <property type="molecule type" value="Genomic_DNA"/>
</dbReference>
<keyword evidence="2" id="KW-1185">Reference proteome</keyword>
<organism evidence="1 2">
    <name type="scientific">Acacia crassicarpa</name>
    <name type="common">northern wattle</name>
    <dbReference type="NCBI Taxonomy" id="499986"/>
    <lineage>
        <taxon>Eukaryota</taxon>
        <taxon>Viridiplantae</taxon>
        <taxon>Streptophyta</taxon>
        <taxon>Embryophyta</taxon>
        <taxon>Tracheophyta</taxon>
        <taxon>Spermatophyta</taxon>
        <taxon>Magnoliopsida</taxon>
        <taxon>eudicotyledons</taxon>
        <taxon>Gunneridae</taxon>
        <taxon>Pentapetalae</taxon>
        <taxon>rosids</taxon>
        <taxon>fabids</taxon>
        <taxon>Fabales</taxon>
        <taxon>Fabaceae</taxon>
        <taxon>Caesalpinioideae</taxon>
        <taxon>mimosoid clade</taxon>
        <taxon>Acacieae</taxon>
        <taxon>Acacia</taxon>
    </lineage>
</organism>
<reference evidence="1" key="1">
    <citation type="submission" date="2023-10" db="EMBL/GenBank/DDBJ databases">
        <title>Chromosome-level genome of the transformable northern wattle, Acacia crassicarpa.</title>
        <authorList>
            <person name="Massaro I."/>
            <person name="Sinha N.R."/>
            <person name="Poethig S."/>
            <person name="Leichty A.R."/>
        </authorList>
    </citation>
    <scope>NUCLEOTIDE SEQUENCE</scope>
    <source>
        <strain evidence="1">Acra3RX</strain>
        <tissue evidence="1">Leaf</tissue>
    </source>
</reference>
<comment type="caution">
    <text evidence="1">The sequence shown here is derived from an EMBL/GenBank/DDBJ whole genome shotgun (WGS) entry which is preliminary data.</text>
</comment>
<evidence type="ECO:0000313" key="1">
    <source>
        <dbReference type="EMBL" id="KAK4271342.1"/>
    </source>
</evidence>
<evidence type="ECO:0000313" key="2">
    <source>
        <dbReference type="Proteomes" id="UP001293593"/>
    </source>
</evidence>
<protein>
    <submittedName>
        <fullName evidence="1">Uncharacterized protein</fullName>
    </submittedName>
</protein>
<gene>
    <name evidence="1" type="ORF">QN277_020048</name>
</gene>